<accession>A0A2D2AYB7</accession>
<evidence type="ECO:0000256" key="7">
    <source>
        <dbReference type="ARBA" id="ARBA00023295"/>
    </source>
</evidence>
<evidence type="ECO:0000313" key="12">
    <source>
        <dbReference type="EMBL" id="ATQ42975.1"/>
    </source>
</evidence>
<keyword evidence="3" id="KW-0858">Xylan degradation</keyword>
<dbReference type="EC" id="3.2.1.8" evidence="9"/>
<comment type="catalytic activity">
    <reaction evidence="1 9">
        <text>Endohydrolysis of (1-&gt;4)-beta-D-xylosidic linkages in xylans.</text>
        <dbReference type="EC" id="3.2.1.8"/>
    </reaction>
</comment>
<dbReference type="Gene3D" id="3.20.20.80">
    <property type="entry name" value="Glycosidases"/>
    <property type="match status" value="1"/>
</dbReference>
<feature type="chain" id="PRO_5013857541" description="Beta-xylanase" evidence="10">
    <location>
        <begin position="40"/>
        <end position="375"/>
    </location>
</feature>
<evidence type="ECO:0000259" key="11">
    <source>
        <dbReference type="PROSITE" id="PS51760"/>
    </source>
</evidence>
<keyword evidence="4 10" id="KW-0732">Signal</keyword>
<dbReference type="AlphaFoldDB" id="A0A2D2AYB7"/>
<dbReference type="SUPFAM" id="SSF51445">
    <property type="entry name" value="(Trans)glycosidases"/>
    <property type="match status" value="1"/>
</dbReference>
<dbReference type="KEGG" id="cmb:CSW64_11425"/>
<evidence type="ECO:0000256" key="5">
    <source>
        <dbReference type="ARBA" id="ARBA00022801"/>
    </source>
</evidence>
<evidence type="ECO:0000256" key="2">
    <source>
        <dbReference type="ARBA" id="ARBA00007495"/>
    </source>
</evidence>
<name>A0A2D2AYB7_9CAUL</name>
<dbReference type="InterPro" id="IPR044846">
    <property type="entry name" value="GH10"/>
</dbReference>
<dbReference type="GO" id="GO:0045493">
    <property type="term" value="P:xylan catabolic process"/>
    <property type="evidence" value="ECO:0007669"/>
    <property type="project" value="UniProtKB-KW"/>
</dbReference>
<dbReference type="PANTHER" id="PTHR31490">
    <property type="entry name" value="GLYCOSYL HYDROLASE"/>
    <property type="match status" value="1"/>
</dbReference>
<dbReference type="InterPro" id="IPR001000">
    <property type="entry name" value="GH10_dom"/>
</dbReference>
<dbReference type="Pfam" id="PF00331">
    <property type="entry name" value="Glyco_hydro_10"/>
    <property type="match status" value="1"/>
</dbReference>
<dbReference type="PROSITE" id="PS51760">
    <property type="entry name" value="GH10_2"/>
    <property type="match status" value="1"/>
</dbReference>
<evidence type="ECO:0000256" key="8">
    <source>
        <dbReference type="ARBA" id="ARBA00023326"/>
    </source>
</evidence>
<evidence type="ECO:0000256" key="10">
    <source>
        <dbReference type="SAM" id="SignalP"/>
    </source>
</evidence>
<evidence type="ECO:0000256" key="4">
    <source>
        <dbReference type="ARBA" id="ARBA00022729"/>
    </source>
</evidence>
<sequence>MQGRGRGFRDQRMTFTLPRRGVLAGVAAAALLKPFGAGADSDAQTTPSLARIAARGGRYYGAAARFDQIEAERGLGPALARECAQLTPEIHMKWDAIEWHAGQHSFEQADGLVRFAREHGLKVRGHTLLWDQSTPAWAKSKILAGDWSPIRRHFETMLGRYGDVEEWDVVNEPIDTVGGKGGLRRNCFHRGLGAGYVARALREARSLAPTARLLVNDYGFDYDNPVEEARRRRFVKLLADLKAEGAPLDGVGVQAHLDLSKGPLKPEILEPFFAKIADLGLYAVISELDVKEHDLAAPLAERDRRVADQVQQYLDIALAQPNVRGVVTWGLSDRHSWLSEAGADPINRGLPYDAGLARKPMYWAMRDSFLRAHDG</sequence>
<dbReference type="OrthoDB" id="9815836at2"/>
<comment type="similarity">
    <text evidence="2 9">Belongs to the glycosyl hydrolase 10 (cellulase F) family.</text>
</comment>
<keyword evidence="6 9" id="KW-0119">Carbohydrate metabolism</keyword>
<evidence type="ECO:0000256" key="6">
    <source>
        <dbReference type="ARBA" id="ARBA00023277"/>
    </source>
</evidence>
<dbReference type="InterPro" id="IPR017853">
    <property type="entry name" value="GH"/>
</dbReference>
<evidence type="ECO:0000256" key="9">
    <source>
        <dbReference type="RuleBase" id="RU361174"/>
    </source>
</evidence>
<evidence type="ECO:0000256" key="1">
    <source>
        <dbReference type="ARBA" id="ARBA00000681"/>
    </source>
</evidence>
<protein>
    <recommendedName>
        <fullName evidence="9">Beta-xylanase</fullName>
        <ecNumber evidence="9">3.2.1.8</ecNumber>
    </recommendedName>
</protein>
<proteinExistence type="inferred from homology"/>
<evidence type="ECO:0000313" key="13">
    <source>
        <dbReference type="Proteomes" id="UP000228945"/>
    </source>
</evidence>
<dbReference type="Proteomes" id="UP000228945">
    <property type="component" value="Chromosome"/>
</dbReference>
<keyword evidence="5 9" id="KW-0378">Hydrolase</keyword>
<dbReference type="PRINTS" id="PR00134">
    <property type="entry name" value="GLHYDRLASE10"/>
</dbReference>
<feature type="domain" description="GH10" evidence="11">
    <location>
        <begin position="43"/>
        <end position="368"/>
    </location>
</feature>
<dbReference type="SMART" id="SM00633">
    <property type="entry name" value="Glyco_10"/>
    <property type="match status" value="1"/>
</dbReference>
<keyword evidence="8 9" id="KW-0624">Polysaccharide degradation</keyword>
<reference evidence="12 13" key="1">
    <citation type="submission" date="2017-10" db="EMBL/GenBank/DDBJ databases">
        <title>Genome sequence of Caulobacter mirabilis FWC38.</title>
        <authorList>
            <person name="Fiebig A."/>
            <person name="Crosson S."/>
        </authorList>
    </citation>
    <scope>NUCLEOTIDE SEQUENCE [LARGE SCALE GENOMIC DNA]</scope>
    <source>
        <strain evidence="12 13">FWC 38</strain>
    </source>
</reference>
<keyword evidence="7 9" id="KW-0326">Glycosidase</keyword>
<gene>
    <name evidence="12" type="ORF">CSW64_11425</name>
</gene>
<evidence type="ECO:0000256" key="3">
    <source>
        <dbReference type="ARBA" id="ARBA00022651"/>
    </source>
</evidence>
<organism evidence="12 13">
    <name type="scientific">Caulobacter mirabilis</name>
    <dbReference type="NCBI Taxonomy" id="69666"/>
    <lineage>
        <taxon>Bacteria</taxon>
        <taxon>Pseudomonadati</taxon>
        <taxon>Pseudomonadota</taxon>
        <taxon>Alphaproteobacteria</taxon>
        <taxon>Caulobacterales</taxon>
        <taxon>Caulobacteraceae</taxon>
        <taxon>Caulobacter</taxon>
    </lineage>
</organism>
<dbReference type="EMBL" id="CP024201">
    <property type="protein sequence ID" value="ATQ42975.1"/>
    <property type="molecule type" value="Genomic_DNA"/>
</dbReference>
<dbReference type="PANTHER" id="PTHR31490:SF88">
    <property type="entry name" value="BETA-XYLANASE"/>
    <property type="match status" value="1"/>
</dbReference>
<keyword evidence="13" id="KW-1185">Reference proteome</keyword>
<dbReference type="GO" id="GO:0031176">
    <property type="term" value="F:endo-1,4-beta-xylanase activity"/>
    <property type="evidence" value="ECO:0007669"/>
    <property type="project" value="UniProtKB-EC"/>
</dbReference>
<feature type="signal peptide" evidence="10">
    <location>
        <begin position="1"/>
        <end position="39"/>
    </location>
</feature>